<keyword evidence="2" id="KW-1185">Reference proteome</keyword>
<organism evidence="1 2">
    <name type="scientific">Chryseobacterium edaphi</name>
    <dbReference type="NCBI Taxonomy" id="2976532"/>
    <lineage>
        <taxon>Bacteria</taxon>
        <taxon>Pseudomonadati</taxon>
        <taxon>Bacteroidota</taxon>
        <taxon>Flavobacteriia</taxon>
        <taxon>Flavobacteriales</taxon>
        <taxon>Weeksellaceae</taxon>
        <taxon>Chryseobacterium group</taxon>
        <taxon>Chryseobacterium</taxon>
    </lineage>
</organism>
<name>A0ABT2W466_9FLAO</name>
<proteinExistence type="predicted"/>
<comment type="caution">
    <text evidence="1">The sequence shown here is derived from an EMBL/GenBank/DDBJ whole genome shotgun (WGS) entry which is preliminary data.</text>
</comment>
<dbReference type="EMBL" id="JAOTEM010000001">
    <property type="protein sequence ID" value="MCU7617006.1"/>
    <property type="molecule type" value="Genomic_DNA"/>
</dbReference>
<reference evidence="2" key="1">
    <citation type="submission" date="2023-07" db="EMBL/GenBank/DDBJ databases">
        <title>Chryseobacterium sp. strain PBS4-4 Genome sequencing and assembly.</title>
        <authorList>
            <person name="Jung Y."/>
        </authorList>
    </citation>
    <scope>NUCLEOTIDE SEQUENCE [LARGE SCALE GENOMIC DNA]</scope>
    <source>
        <strain evidence="2">PBS4-4</strain>
    </source>
</reference>
<accession>A0ABT2W466</accession>
<evidence type="ECO:0000313" key="1">
    <source>
        <dbReference type="EMBL" id="MCU7617006.1"/>
    </source>
</evidence>
<sequence length="72" mass="8785">MNSFFKSIGLYDELNFETTMNKAEFIENLEKIIYESDFSLFETAEYSIPNRYEYKGYVNKNGFLVKRRRHFF</sequence>
<dbReference type="Proteomes" id="UP001208649">
    <property type="component" value="Unassembled WGS sequence"/>
</dbReference>
<dbReference type="RefSeq" id="WP_263002424.1">
    <property type="nucleotide sequence ID" value="NZ_JAOTEM010000001.1"/>
</dbReference>
<protein>
    <submittedName>
        <fullName evidence="1">Uncharacterized protein</fullName>
    </submittedName>
</protein>
<gene>
    <name evidence="1" type="ORF">NZ698_07335</name>
</gene>
<evidence type="ECO:0000313" key="2">
    <source>
        <dbReference type="Proteomes" id="UP001208649"/>
    </source>
</evidence>